<proteinExistence type="predicted"/>
<reference evidence="2" key="1">
    <citation type="submission" date="2021-03" db="EMBL/GenBank/DDBJ databases">
        <title>Draft genome sequence of rust myrtle Austropuccinia psidii MF-1, a brazilian biotype.</title>
        <authorList>
            <person name="Quecine M.C."/>
            <person name="Pachon D.M.R."/>
            <person name="Bonatelli M.L."/>
            <person name="Correr F.H."/>
            <person name="Franceschini L.M."/>
            <person name="Leite T.F."/>
            <person name="Margarido G.R.A."/>
            <person name="Almeida C.A."/>
            <person name="Ferrarezi J.A."/>
            <person name="Labate C.A."/>
        </authorList>
    </citation>
    <scope>NUCLEOTIDE SEQUENCE</scope>
    <source>
        <strain evidence="2">MF-1</strain>
    </source>
</reference>
<feature type="region of interest" description="Disordered" evidence="1">
    <location>
        <begin position="1"/>
        <end position="42"/>
    </location>
</feature>
<dbReference type="AlphaFoldDB" id="A0A9Q3JGB8"/>
<dbReference type="Proteomes" id="UP000765509">
    <property type="component" value="Unassembled WGS sequence"/>
</dbReference>
<feature type="region of interest" description="Disordered" evidence="1">
    <location>
        <begin position="82"/>
        <end position="108"/>
    </location>
</feature>
<dbReference type="OrthoDB" id="1716625at2759"/>
<name>A0A9Q3JGB8_9BASI</name>
<accession>A0A9Q3JGB8</accession>
<evidence type="ECO:0000313" key="3">
    <source>
        <dbReference type="Proteomes" id="UP000765509"/>
    </source>
</evidence>
<feature type="compositionally biased region" description="Polar residues" evidence="1">
    <location>
        <begin position="9"/>
        <end position="21"/>
    </location>
</feature>
<dbReference type="EMBL" id="AVOT02071699">
    <property type="protein sequence ID" value="MBW0561897.1"/>
    <property type="molecule type" value="Genomic_DNA"/>
</dbReference>
<gene>
    <name evidence="2" type="ORF">O181_101612</name>
</gene>
<evidence type="ECO:0000256" key="1">
    <source>
        <dbReference type="SAM" id="MobiDB-lite"/>
    </source>
</evidence>
<feature type="compositionally biased region" description="Low complexity" evidence="1">
    <location>
        <begin position="22"/>
        <end position="42"/>
    </location>
</feature>
<sequence>MISPILLSPQDSTPNSTLSKRTNTNTTASSNSSTPLTPPITTSNLLPISARFVQSPSVSSTTCSNQSCDNILDMESEDCHWFKKNPTSDPPTTTHNSNNPPNSQVKSGWNPIHQGSHALCGICHYLKPPNTQKKLHKQCSINNQSALMNHANFEYRLPESFKIIFNIVNEGMFRGHEHLSIKLKEKFLEQFPLVRDSTTFCAEETWIIETYSVYFMHLERALREVEESLGIIGFKSSAITPDQKCLAKNIMHLEEQAAIQGGCGLAIFISKPFQKLSNYPSTHEYEN</sequence>
<comment type="caution">
    <text evidence="2">The sequence shown here is derived from an EMBL/GenBank/DDBJ whole genome shotgun (WGS) entry which is preliminary data.</text>
</comment>
<evidence type="ECO:0000313" key="2">
    <source>
        <dbReference type="EMBL" id="MBW0561897.1"/>
    </source>
</evidence>
<protein>
    <submittedName>
        <fullName evidence="2">Uncharacterized protein</fullName>
    </submittedName>
</protein>
<keyword evidence="3" id="KW-1185">Reference proteome</keyword>
<organism evidence="2 3">
    <name type="scientific">Austropuccinia psidii MF-1</name>
    <dbReference type="NCBI Taxonomy" id="1389203"/>
    <lineage>
        <taxon>Eukaryota</taxon>
        <taxon>Fungi</taxon>
        <taxon>Dikarya</taxon>
        <taxon>Basidiomycota</taxon>
        <taxon>Pucciniomycotina</taxon>
        <taxon>Pucciniomycetes</taxon>
        <taxon>Pucciniales</taxon>
        <taxon>Sphaerophragmiaceae</taxon>
        <taxon>Austropuccinia</taxon>
    </lineage>
</organism>
<feature type="compositionally biased region" description="Low complexity" evidence="1">
    <location>
        <begin position="85"/>
        <end position="103"/>
    </location>
</feature>